<organism evidence="1 2">
    <name type="scientific">Aureimonas pseudogalii</name>
    <dbReference type="NCBI Taxonomy" id="1744844"/>
    <lineage>
        <taxon>Bacteria</taxon>
        <taxon>Pseudomonadati</taxon>
        <taxon>Pseudomonadota</taxon>
        <taxon>Alphaproteobacteria</taxon>
        <taxon>Hyphomicrobiales</taxon>
        <taxon>Aurantimonadaceae</taxon>
        <taxon>Aureimonas</taxon>
    </lineage>
</organism>
<accession>A0A7W6ED41</accession>
<evidence type="ECO:0000313" key="1">
    <source>
        <dbReference type="EMBL" id="MBB3996450.1"/>
    </source>
</evidence>
<name>A0A7W6ED41_9HYPH</name>
<gene>
    <name evidence="1" type="ORF">GGR04_000271</name>
</gene>
<dbReference type="RefSeq" id="WP_183197103.1">
    <property type="nucleotide sequence ID" value="NZ_JACIEK010000001.1"/>
</dbReference>
<evidence type="ECO:0000313" key="2">
    <source>
        <dbReference type="Proteomes" id="UP000542776"/>
    </source>
</evidence>
<dbReference type="Proteomes" id="UP000542776">
    <property type="component" value="Unassembled WGS sequence"/>
</dbReference>
<dbReference type="EMBL" id="JACIEK010000001">
    <property type="protein sequence ID" value="MBB3996450.1"/>
    <property type="molecule type" value="Genomic_DNA"/>
</dbReference>
<protein>
    <submittedName>
        <fullName evidence="1">Uncharacterized protein</fullName>
    </submittedName>
</protein>
<keyword evidence="2" id="KW-1185">Reference proteome</keyword>
<reference evidence="1 2" key="1">
    <citation type="submission" date="2020-08" db="EMBL/GenBank/DDBJ databases">
        <title>Genomic Encyclopedia of Type Strains, Phase IV (KMG-IV): sequencing the most valuable type-strain genomes for metagenomic binning, comparative biology and taxonomic classification.</title>
        <authorList>
            <person name="Goeker M."/>
        </authorList>
    </citation>
    <scope>NUCLEOTIDE SEQUENCE [LARGE SCALE GENOMIC DNA]</scope>
    <source>
        <strain evidence="1 2">DSM 102238</strain>
    </source>
</reference>
<comment type="caution">
    <text evidence="1">The sequence shown here is derived from an EMBL/GenBank/DDBJ whole genome shotgun (WGS) entry which is preliminary data.</text>
</comment>
<dbReference type="AlphaFoldDB" id="A0A7W6ED41"/>
<sequence>MQSATALALGRLFAIKRTIMLSAIVIRAEEPMPLAATLATLVAGAVEGALREVVVAGEISAEVRRVADHAGCRVETLIALADSAAALKGDWVLVVPAGERLGAGWVDLAAGHVALAPTEAGRFPGTQPRAGWRRWFGRAEGALLVPKAHLAAHLRARRSLDGLGRGLRTRALRER</sequence>
<proteinExistence type="predicted"/>